<dbReference type="GO" id="GO:0045505">
    <property type="term" value="F:dynein intermediate chain binding"/>
    <property type="evidence" value="ECO:0007669"/>
    <property type="project" value="TreeGrafter"/>
</dbReference>
<dbReference type="PANTHER" id="PTHR21255">
    <property type="entry name" value="T-COMPLEX-ASSOCIATED-TESTIS-EXPRESSED 1/ DYNEIN LIGHT CHAIN"/>
    <property type="match status" value="1"/>
</dbReference>
<sequence length="127" mass="13924">MASPLPTEELAQIAKSACETALGSVQKYEHASVTEWNTQIINTILQSLIEKTSTGEDKVPGYKYITNSTIIQHIGSPSESQASGRRGMHSAVGAYWNNEKDGTYSYKWEGAEKIGMDIVISITWIAL</sequence>
<dbReference type="Proteomes" id="UP000799757">
    <property type="component" value="Unassembled WGS sequence"/>
</dbReference>
<evidence type="ECO:0000313" key="2">
    <source>
        <dbReference type="Proteomes" id="UP000799757"/>
    </source>
</evidence>
<accession>A0A6A6XEE5</accession>
<proteinExistence type="predicted"/>
<dbReference type="InterPro" id="IPR038586">
    <property type="entry name" value="Tctex-1-like_sf"/>
</dbReference>
<dbReference type="EMBL" id="MU001883">
    <property type="protein sequence ID" value="KAF2794681.1"/>
    <property type="molecule type" value="Genomic_DNA"/>
</dbReference>
<keyword evidence="2" id="KW-1185">Reference proteome</keyword>
<protein>
    <submittedName>
        <fullName evidence="1">Dynein light chain, cytosolic</fullName>
    </submittedName>
</protein>
<dbReference type="GO" id="GO:0005868">
    <property type="term" value="C:cytoplasmic dynein complex"/>
    <property type="evidence" value="ECO:0007669"/>
    <property type="project" value="TreeGrafter"/>
</dbReference>
<evidence type="ECO:0000313" key="1">
    <source>
        <dbReference type="EMBL" id="KAF2794681.1"/>
    </source>
</evidence>
<dbReference type="InterPro" id="IPR005334">
    <property type="entry name" value="Tctex-1-like"/>
</dbReference>
<reference evidence="1" key="1">
    <citation type="journal article" date="2020" name="Stud. Mycol.">
        <title>101 Dothideomycetes genomes: a test case for predicting lifestyles and emergence of pathogens.</title>
        <authorList>
            <person name="Haridas S."/>
            <person name="Albert R."/>
            <person name="Binder M."/>
            <person name="Bloem J."/>
            <person name="Labutti K."/>
            <person name="Salamov A."/>
            <person name="Andreopoulos B."/>
            <person name="Baker S."/>
            <person name="Barry K."/>
            <person name="Bills G."/>
            <person name="Bluhm B."/>
            <person name="Cannon C."/>
            <person name="Castanera R."/>
            <person name="Culley D."/>
            <person name="Daum C."/>
            <person name="Ezra D."/>
            <person name="Gonzalez J."/>
            <person name="Henrissat B."/>
            <person name="Kuo A."/>
            <person name="Liang C."/>
            <person name="Lipzen A."/>
            <person name="Lutzoni F."/>
            <person name="Magnuson J."/>
            <person name="Mondo S."/>
            <person name="Nolan M."/>
            <person name="Ohm R."/>
            <person name="Pangilinan J."/>
            <person name="Park H.-J."/>
            <person name="Ramirez L."/>
            <person name="Alfaro M."/>
            <person name="Sun H."/>
            <person name="Tritt A."/>
            <person name="Yoshinaga Y."/>
            <person name="Zwiers L.-H."/>
            <person name="Turgeon B."/>
            <person name="Goodwin S."/>
            <person name="Spatafora J."/>
            <person name="Crous P."/>
            <person name="Grigoriev I."/>
        </authorList>
    </citation>
    <scope>NUCLEOTIDE SEQUENCE</scope>
    <source>
        <strain evidence="1">CBS 109.77</strain>
    </source>
</reference>
<dbReference type="Gene3D" id="3.30.1140.40">
    <property type="entry name" value="Tctex-1"/>
    <property type="match status" value="1"/>
</dbReference>
<dbReference type="GO" id="GO:0005737">
    <property type="term" value="C:cytoplasm"/>
    <property type="evidence" value="ECO:0007669"/>
    <property type="project" value="TreeGrafter"/>
</dbReference>
<dbReference type="CDD" id="cd21456">
    <property type="entry name" value="DLC-like_SpDlc1-like"/>
    <property type="match status" value="1"/>
</dbReference>
<organism evidence="1 2">
    <name type="scientific">Melanomma pulvis-pyrius CBS 109.77</name>
    <dbReference type="NCBI Taxonomy" id="1314802"/>
    <lineage>
        <taxon>Eukaryota</taxon>
        <taxon>Fungi</taxon>
        <taxon>Dikarya</taxon>
        <taxon>Ascomycota</taxon>
        <taxon>Pezizomycotina</taxon>
        <taxon>Dothideomycetes</taxon>
        <taxon>Pleosporomycetidae</taxon>
        <taxon>Pleosporales</taxon>
        <taxon>Melanommataceae</taxon>
        <taxon>Melanomma</taxon>
    </lineage>
</organism>
<dbReference type="OrthoDB" id="10059120at2759"/>
<name>A0A6A6XEE5_9PLEO</name>
<gene>
    <name evidence="1" type="ORF">K505DRAFT_336728</name>
</gene>
<dbReference type="Pfam" id="PF03645">
    <property type="entry name" value="Tctex-1"/>
    <property type="match status" value="1"/>
</dbReference>
<dbReference type="PANTHER" id="PTHR21255:SF4">
    <property type="entry name" value="DYNEIN LIGHT CHAIN TCTEX-TYPE"/>
    <property type="match status" value="1"/>
</dbReference>
<dbReference type="AlphaFoldDB" id="A0A6A6XEE5"/>
<dbReference type="GO" id="GO:0007018">
    <property type="term" value="P:microtubule-based movement"/>
    <property type="evidence" value="ECO:0007669"/>
    <property type="project" value="TreeGrafter"/>
</dbReference>